<dbReference type="Gene3D" id="1.20.1050.60">
    <property type="entry name" value="alpha-1,2-mannosidase"/>
    <property type="match status" value="1"/>
</dbReference>
<sequence>MKNTLSLLTTAIIFLFFGCSSDKQQVSIVDYVDPHIGTVGHLLQPTRPNVQLPNQMIRMHPIRTDYLDDQIDFFPLTMSSHRHPPLFGILPGTGNPGSGTWNARQTYDHDLEIVKPFFYSTYLIDEEITTEFVPGNKTGMFRFFFPAGEEKRLRIHTNHTGKWNLLSKTTISGIEEFEGMTAYVFGEFNFDAKTELTEEGQKAILWAEFPNENPEVFFKYGISFISIEQAKQNLDNEIAGWDFEKMVENGKKIWEDALSKIQITGGTEAQKRTFYTSLYRTYERMININEDGKYYSAYDHKVHESDRDFYVDDWVWDSYLTHHPLRMIIDSKKEADMLSSYVKMYEQSGWMPQFPLLFKDNPAMHGFHSSIVFLDAWRKSIRNFDVDKAYEGMRKNATEATMLPWRNGPKTILDDFYREHGFFPALKPSEAETVPEVHSFEKRQSVAITLAHSYDDWALGQMAKELGKEIDYNYFNKEAANYRNLYQPETRLMMPKDADGNWIEIDPKFDGGSGGRDYYDENNGYTYQWNVQHDIHGLIDLMGGRKAFSQTLDQLFRENLGRTKYQFWAKFPDATGLVGQYSMGNEPSFHIPYLYNFAGEPWKTQKRIRFLLDVWFKDNIFGIPGDEDGGAMTAFVVFSAMGFYPATPGIPVYTLGSPQFEEIKINLENGNVFTLKAYNCSERNKYIQSAKLNGKPLKRTWFTHEDLMNGATIELEMGSKPNKNWGTEISAAPPSKLEITN</sequence>
<dbReference type="PROSITE" id="PS51257">
    <property type="entry name" value="PROKAR_LIPOPROTEIN"/>
    <property type="match status" value="1"/>
</dbReference>
<dbReference type="GO" id="GO:0005829">
    <property type="term" value="C:cytosol"/>
    <property type="evidence" value="ECO:0007669"/>
    <property type="project" value="TreeGrafter"/>
</dbReference>
<dbReference type="GO" id="GO:0005975">
    <property type="term" value="P:carbohydrate metabolic process"/>
    <property type="evidence" value="ECO:0007669"/>
    <property type="project" value="InterPro"/>
</dbReference>
<keyword evidence="7" id="KW-1185">Reference proteome</keyword>
<dbReference type="STRING" id="1484053.SAMN05444274_104128"/>
<dbReference type="Gene3D" id="3.30.2080.10">
    <property type="entry name" value="GH92 mannosidase domain"/>
    <property type="match status" value="1"/>
</dbReference>
<dbReference type="InterPro" id="IPR005887">
    <property type="entry name" value="GH92_a_mannosidase_put"/>
</dbReference>
<dbReference type="InterPro" id="IPR012939">
    <property type="entry name" value="Glyco_hydro_92"/>
</dbReference>
<evidence type="ECO:0000313" key="6">
    <source>
        <dbReference type="EMBL" id="SHF23590.1"/>
    </source>
</evidence>
<dbReference type="RefSeq" id="WP_073001116.1">
    <property type="nucleotide sequence ID" value="NZ_FQUM01000004.1"/>
</dbReference>
<comment type="cofactor">
    <cofactor evidence="1">
        <name>Ca(2+)</name>
        <dbReference type="ChEBI" id="CHEBI:29108"/>
    </cofactor>
</comment>
<dbReference type="InterPro" id="IPR014718">
    <property type="entry name" value="GH-type_carb-bd"/>
</dbReference>
<organism evidence="6 7">
    <name type="scientific">Mariniphaga anaerophila</name>
    <dbReference type="NCBI Taxonomy" id="1484053"/>
    <lineage>
        <taxon>Bacteria</taxon>
        <taxon>Pseudomonadati</taxon>
        <taxon>Bacteroidota</taxon>
        <taxon>Bacteroidia</taxon>
        <taxon>Marinilabiliales</taxon>
        <taxon>Prolixibacteraceae</taxon>
        <taxon>Mariniphaga</taxon>
    </lineage>
</organism>
<dbReference type="GO" id="GO:0000224">
    <property type="term" value="F:peptide-N4-(N-acetyl-beta-glucosaminyl)asparagine amidase activity"/>
    <property type="evidence" value="ECO:0007669"/>
    <property type="project" value="TreeGrafter"/>
</dbReference>
<dbReference type="Pfam" id="PF17678">
    <property type="entry name" value="Glyco_hydro_92N"/>
    <property type="match status" value="1"/>
</dbReference>
<dbReference type="Proteomes" id="UP000184164">
    <property type="component" value="Unassembled WGS sequence"/>
</dbReference>
<dbReference type="GO" id="GO:0030246">
    <property type="term" value="F:carbohydrate binding"/>
    <property type="evidence" value="ECO:0007669"/>
    <property type="project" value="InterPro"/>
</dbReference>
<dbReference type="PANTHER" id="PTHR12143">
    <property type="entry name" value="PEPTIDE N-GLYCANASE PNGASE -RELATED"/>
    <property type="match status" value="1"/>
</dbReference>
<feature type="domain" description="Glycosyl hydrolase family 92 N-terminal" evidence="5">
    <location>
        <begin position="31"/>
        <end position="223"/>
    </location>
</feature>
<comment type="subunit">
    <text evidence="2">Monomer.</text>
</comment>
<dbReference type="Gene3D" id="1.20.1610.10">
    <property type="entry name" value="alpha-1,2-mannosidases domains"/>
    <property type="match status" value="1"/>
</dbReference>
<dbReference type="FunFam" id="3.30.2080.10:FF:000001">
    <property type="entry name" value="Alpha-1,2-mannosidase subfamily"/>
    <property type="match status" value="1"/>
</dbReference>
<reference evidence="6 7" key="1">
    <citation type="submission" date="2016-11" db="EMBL/GenBank/DDBJ databases">
        <authorList>
            <person name="Jaros S."/>
            <person name="Januszkiewicz K."/>
            <person name="Wedrychowicz H."/>
        </authorList>
    </citation>
    <scope>NUCLEOTIDE SEQUENCE [LARGE SCALE GENOMIC DNA]</scope>
    <source>
        <strain evidence="6 7">DSM 26910</strain>
    </source>
</reference>
<evidence type="ECO:0000313" key="7">
    <source>
        <dbReference type="Proteomes" id="UP000184164"/>
    </source>
</evidence>
<dbReference type="InterPro" id="IPR050883">
    <property type="entry name" value="PNGase"/>
</dbReference>
<protein>
    <submittedName>
        <fullName evidence="6">Alpha-1,2-mannosidase, putative</fullName>
    </submittedName>
</protein>
<evidence type="ECO:0000256" key="1">
    <source>
        <dbReference type="ARBA" id="ARBA00001913"/>
    </source>
</evidence>
<dbReference type="InterPro" id="IPR041371">
    <property type="entry name" value="GH92_N"/>
</dbReference>
<dbReference type="Gene3D" id="2.70.98.10">
    <property type="match status" value="1"/>
</dbReference>
<name>A0A1M4ZZW5_9BACT</name>
<dbReference type="PANTHER" id="PTHR12143:SF43">
    <property type="entry name" value="PUTATIVE-RELATED"/>
    <property type="match status" value="1"/>
</dbReference>
<dbReference type="SUPFAM" id="SSF48208">
    <property type="entry name" value="Six-hairpin glycosidases"/>
    <property type="match status" value="1"/>
</dbReference>
<dbReference type="GO" id="GO:0006516">
    <property type="term" value="P:glycoprotein catabolic process"/>
    <property type="evidence" value="ECO:0007669"/>
    <property type="project" value="TreeGrafter"/>
</dbReference>
<gene>
    <name evidence="6" type="ORF">SAMN05444274_104128</name>
</gene>
<dbReference type="AlphaFoldDB" id="A0A1M4ZZW5"/>
<accession>A0A1M4ZZW5</accession>
<evidence type="ECO:0000259" key="4">
    <source>
        <dbReference type="Pfam" id="PF07971"/>
    </source>
</evidence>
<feature type="domain" description="Glycosyl hydrolase family 92" evidence="4">
    <location>
        <begin position="229"/>
        <end position="719"/>
    </location>
</feature>
<proteinExistence type="predicted"/>
<dbReference type="InterPro" id="IPR008928">
    <property type="entry name" value="6-hairpin_glycosidase_sf"/>
</dbReference>
<dbReference type="OrthoDB" id="9762711at2"/>
<dbReference type="EMBL" id="FQUM01000004">
    <property type="protein sequence ID" value="SHF23590.1"/>
    <property type="molecule type" value="Genomic_DNA"/>
</dbReference>
<keyword evidence="3" id="KW-0106">Calcium</keyword>
<dbReference type="NCBIfam" id="TIGR01180">
    <property type="entry name" value="aman2_put"/>
    <property type="match status" value="1"/>
</dbReference>
<dbReference type="Pfam" id="PF07971">
    <property type="entry name" value="Glyco_hydro_92"/>
    <property type="match status" value="1"/>
</dbReference>
<evidence type="ECO:0000259" key="5">
    <source>
        <dbReference type="Pfam" id="PF17678"/>
    </source>
</evidence>
<evidence type="ECO:0000256" key="3">
    <source>
        <dbReference type="ARBA" id="ARBA00022837"/>
    </source>
</evidence>
<evidence type="ECO:0000256" key="2">
    <source>
        <dbReference type="ARBA" id="ARBA00011245"/>
    </source>
</evidence>